<evidence type="ECO:0000256" key="5">
    <source>
        <dbReference type="PROSITE-ProRule" id="PRU00339"/>
    </source>
</evidence>
<keyword evidence="6" id="KW-0812">Transmembrane</keyword>
<evidence type="ECO:0000256" key="3">
    <source>
        <dbReference type="ARBA" id="ARBA00022748"/>
    </source>
</evidence>
<dbReference type="AlphaFoldDB" id="A0A432VQ68"/>
<dbReference type="PROSITE" id="PS50005">
    <property type="entry name" value="TPR"/>
    <property type="match status" value="1"/>
</dbReference>
<dbReference type="GO" id="GO:0030313">
    <property type="term" value="C:cell envelope"/>
    <property type="evidence" value="ECO:0007669"/>
    <property type="project" value="UniProtKB-SubCell"/>
</dbReference>
<feature type="domain" description="Cytochrome c-type biogenesis protein H Ig-like" evidence="7">
    <location>
        <begin position="289"/>
        <end position="395"/>
    </location>
</feature>
<evidence type="ECO:0000259" key="7">
    <source>
        <dbReference type="Pfam" id="PF23892"/>
    </source>
</evidence>
<dbReference type="PANTHER" id="PTHR47870:SF1">
    <property type="entry name" value="CYTOCHROME C-TYPE BIOGENESIS PROTEIN CCMH"/>
    <property type="match status" value="1"/>
</dbReference>
<name>A0A432VQ68_9GAMM</name>
<dbReference type="GO" id="GO:0005886">
    <property type="term" value="C:plasma membrane"/>
    <property type="evidence" value="ECO:0007669"/>
    <property type="project" value="TreeGrafter"/>
</dbReference>
<dbReference type="InterPro" id="IPR011990">
    <property type="entry name" value="TPR-like_helical_dom_sf"/>
</dbReference>
<gene>
    <name evidence="9" type="primary">ccmI</name>
    <name evidence="9" type="ORF">CWE08_11735</name>
</gene>
<evidence type="ECO:0000313" key="10">
    <source>
        <dbReference type="Proteomes" id="UP000288395"/>
    </source>
</evidence>
<keyword evidence="3" id="KW-0201">Cytochrome c-type biogenesis</keyword>
<dbReference type="GO" id="GO:0017004">
    <property type="term" value="P:cytochrome complex assembly"/>
    <property type="evidence" value="ECO:0007669"/>
    <property type="project" value="UniProtKB-KW"/>
</dbReference>
<comment type="subcellular location">
    <subcellularLocation>
        <location evidence="1">Cell envelope</location>
    </subcellularLocation>
</comment>
<feature type="repeat" description="TPR" evidence="5">
    <location>
        <begin position="160"/>
        <end position="193"/>
    </location>
</feature>
<dbReference type="InterPro" id="IPR051263">
    <property type="entry name" value="C-type_cytochrome_biogenesis"/>
</dbReference>
<keyword evidence="6" id="KW-1133">Transmembrane helix</keyword>
<keyword evidence="2" id="KW-0677">Repeat</keyword>
<proteinExistence type="predicted"/>
<dbReference type="InterPro" id="IPR017560">
    <property type="entry name" value="Cyt_c_biogenesis_CcmI"/>
</dbReference>
<dbReference type="NCBIfam" id="TIGR03142">
    <property type="entry name" value="cytochro_ccmI"/>
    <property type="match status" value="1"/>
</dbReference>
<evidence type="ECO:0000256" key="1">
    <source>
        <dbReference type="ARBA" id="ARBA00004196"/>
    </source>
</evidence>
<dbReference type="OrthoDB" id="9776053at2"/>
<protein>
    <submittedName>
        <fullName evidence="9">C-type cytochrome biogenesis protein CcmI</fullName>
    </submittedName>
</protein>
<dbReference type="SUPFAM" id="SSF48452">
    <property type="entry name" value="TPR-like"/>
    <property type="match status" value="1"/>
</dbReference>
<accession>A0A432VQ68</accession>
<dbReference type="InterPro" id="IPR019734">
    <property type="entry name" value="TPR_rpt"/>
</dbReference>
<feature type="transmembrane region" description="Helical" evidence="6">
    <location>
        <begin position="86"/>
        <end position="105"/>
    </location>
</feature>
<keyword evidence="4 5" id="KW-0802">TPR repeat</keyword>
<dbReference type="SMART" id="SM00028">
    <property type="entry name" value="TPR"/>
    <property type="match status" value="2"/>
</dbReference>
<reference evidence="10" key="1">
    <citation type="journal article" date="2018" name="Front. Microbiol.">
        <title>Genome-Based Analysis Reveals the Taxonomy and Diversity of the Family Idiomarinaceae.</title>
        <authorList>
            <person name="Liu Y."/>
            <person name="Lai Q."/>
            <person name="Shao Z."/>
        </authorList>
    </citation>
    <scope>NUCLEOTIDE SEQUENCE [LARGE SCALE GENOMIC DNA]</scope>
    <source>
        <strain evidence="10">GBPy7</strain>
    </source>
</reference>
<sequence length="400" mass="45190">MWYLMIALLLILAILMLWLARRQIWESWTLEQANKEIYESRLLELEEDLGQGLISEKELATAQRELKKTFVTDVHDPDANVAIKPVGFIIPSILIAVLAVGIYVYDGSWQQQQRSDQAQEVLPKLSEWLLGDMDAAPQTRDEMWTYSLGLRQRLMDNPDANAWSLYGRMMMQLEQLEQALGAFEKSYELEPNNYSNLMSYSQALIVSGTDQELNRAARFLGNVLQENAQNPEALGLLGIVNFERAQFERAAQAWEMALMVMDENDPRYSSIESSLADARQRADGSVMTLTVTVDISETMRNELSPVNNLFLFVRDPDGDAAPIAVRRQRVTDFPVTITLTDGDAMLDGVNLSSAVSWLVQARVTTGDTMDRRSGDMEARPVLVEKESGLQMRIVITEMIP</sequence>
<dbReference type="Proteomes" id="UP000288395">
    <property type="component" value="Unassembled WGS sequence"/>
</dbReference>
<organism evidence="9 10">
    <name type="scientific">Aliidiomarina iranensis</name>
    <dbReference type="NCBI Taxonomy" id="1434071"/>
    <lineage>
        <taxon>Bacteria</taxon>
        <taxon>Pseudomonadati</taxon>
        <taxon>Pseudomonadota</taxon>
        <taxon>Gammaproteobacteria</taxon>
        <taxon>Alteromonadales</taxon>
        <taxon>Idiomarinaceae</taxon>
        <taxon>Aliidiomarina</taxon>
    </lineage>
</organism>
<dbReference type="Pfam" id="PF23892">
    <property type="entry name" value="Ig_CycH"/>
    <property type="match status" value="1"/>
</dbReference>
<evidence type="ECO:0000313" key="9">
    <source>
        <dbReference type="EMBL" id="RUO18317.1"/>
    </source>
</evidence>
<feature type="domain" description="Cytochrome c-type biogenesis protein H TPR" evidence="8">
    <location>
        <begin position="111"/>
        <end position="268"/>
    </location>
</feature>
<dbReference type="InterPro" id="IPR056412">
    <property type="entry name" value="Ig_CycH"/>
</dbReference>
<keyword evidence="6" id="KW-0472">Membrane</keyword>
<dbReference type="EMBL" id="PIPJ01000013">
    <property type="protein sequence ID" value="RUO18317.1"/>
    <property type="molecule type" value="Genomic_DNA"/>
</dbReference>
<dbReference type="PANTHER" id="PTHR47870">
    <property type="entry name" value="CYTOCHROME C-TYPE BIOGENESIS PROTEIN CCMH"/>
    <property type="match status" value="1"/>
</dbReference>
<comment type="caution">
    <text evidence="9">The sequence shown here is derived from an EMBL/GenBank/DDBJ whole genome shotgun (WGS) entry which is preliminary data.</text>
</comment>
<dbReference type="Gene3D" id="1.25.40.10">
    <property type="entry name" value="Tetratricopeptide repeat domain"/>
    <property type="match status" value="1"/>
</dbReference>
<dbReference type="RefSeq" id="WP_126768435.1">
    <property type="nucleotide sequence ID" value="NZ_PIPJ01000013.1"/>
</dbReference>
<dbReference type="Pfam" id="PF23914">
    <property type="entry name" value="TPR_CcmH_CycH"/>
    <property type="match status" value="1"/>
</dbReference>
<keyword evidence="10" id="KW-1185">Reference proteome</keyword>
<evidence type="ECO:0000256" key="6">
    <source>
        <dbReference type="SAM" id="Phobius"/>
    </source>
</evidence>
<evidence type="ECO:0000259" key="8">
    <source>
        <dbReference type="Pfam" id="PF23914"/>
    </source>
</evidence>
<dbReference type="InterPro" id="IPR056413">
    <property type="entry name" value="TPR_CcmH_CycH"/>
</dbReference>
<dbReference type="PROSITE" id="PS50293">
    <property type="entry name" value="TPR_REGION"/>
    <property type="match status" value="1"/>
</dbReference>
<evidence type="ECO:0000256" key="4">
    <source>
        <dbReference type="ARBA" id="ARBA00022803"/>
    </source>
</evidence>
<evidence type="ECO:0000256" key="2">
    <source>
        <dbReference type="ARBA" id="ARBA00022737"/>
    </source>
</evidence>